<keyword evidence="5" id="KW-0926">Vacuole</keyword>
<evidence type="ECO:0000259" key="18">
    <source>
        <dbReference type="Pfam" id="PF04389"/>
    </source>
</evidence>
<feature type="transmembrane region" description="Helical" evidence="17">
    <location>
        <begin position="12"/>
        <end position="37"/>
    </location>
</feature>
<feature type="domain" description="Peptidase M28" evidence="18">
    <location>
        <begin position="179"/>
        <end position="355"/>
    </location>
</feature>
<dbReference type="InterPro" id="IPR053976">
    <property type="entry name" value="PFF1_TM"/>
</dbReference>
<evidence type="ECO:0000256" key="12">
    <source>
        <dbReference type="ARBA" id="ARBA00023049"/>
    </source>
</evidence>
<evidence type="ECO:0000256" key="8">
    <source>
        <dbReference type="ARBA" id="ARBA00022723"/>
    </source>
</evidence>
<dbReference type="FunFam" id="3.40.630.10:FF:000057">
    <property type="entry name" value="Vacuolar membrane protease"/>
    <property type="match status" value="1"/>
</dbReference>
<evidence type="ECO:0000256" key="15">
    <source>
        <dbReference type="RuleBase" id="RU361240"/>
    </source>
</evidence>
<keyword evidence="9 15" id="KW-0378">Hydrolase</keyword>
<evidence type="ECO:0000256" key="14">
    <source>
        <dbReference type="ARBA" id="ARBA00023180"/>
    </source>
</evidence>
<feature type="transmembrane region" description="Helical" evidence="17">
    <location>
        <begin position="751"/>
        <end position="772"/>
    </location>
</feature>
<feature type="transmembrane region" description="Helical" evidence="17">
    <location>
        <begin position="549"/>
        <end position="571"/>
    </location>
</feature>
<keyword evidence="11 17" id="KW-1133">Transmembrane helix</keyword>
<keyword evidence="12" id="KW-0482">Metalloprotease</keyword>
<dbReference type="Proteomes" id="UP001324427">
    <property type="component" value="Unassembled WGS sequence"/>
</dbReference>
<feature type="transmembrane region" description="Helical" evidence="17">
    <location>
        <begin position="460"/>
        <end position="479"/>
    </location>
</feature>
<dbReference type="Pfam" id="PF22251">
    <property type="entry name" value="PFF1_TM"/>
    <property type="match status" value="1"/>
</dbReference>
<evidence type="ECO:0000256" key="17">
    <source>
        <dbReference type="SAM" id="Phobius"/>
    </source>
</evidence>
<evidence type="ECO:0000256" key="11">
    <source>
        <dbReference type="ARBA" id="ARBA00022989"/>
    </source>
</evidence>
<feature type="domain" description="Vacuolar membrane protease transmembrane" evidence="20">
    <location>
        <begin position="458"/>
        <end position="755"/>
    </location>
</feature>
<organism evidence="21 22">
    <name type="scientific">Oleoguttula mirabilis</name>
    <dbReference type="NCBI Taxonomy" id="1507867"/>
    <lineage>
        <taxon>Eukaryota</taxon>
        <taxon>Fungi</taxon>
        <taxon>Dikarya</taxon>
        <taxon>Ascomycota</taxon>
        <taxon>Pezizomycotina</taxon>
        <taxon>Dothideomycetes</taxon>
        <taxon>Dothideomycetidae</taxon>
        <taxon>Mycosphaerellales</taxon>
        <taxon>Teratosphaeriaceae</taxon>
        <taxon>Oleoguttula</taxon>
    </lineage>
</organism>
<evidence type="ECO:0000256" key="13">
    <source>
        <dbReference type="ARBA" id="ARBA00023136"/>
    </source>
</evidence>
<dbReference type="PANTHER" id="PTHR12147:SF58">
    <property type="entry name" value="VACUOLAR MEMBRANE PROTEASE"/>
    <property type="match status" value="1"/>
</dbReference>
<evidence type="ECO:0000256" key="16">
    <source>
        <dbReference type="SAM" id="MobiDB-lite"/>
    </source>
</evidence>
<evidence type="ECO:0000259" key="20">
    <source>
        <dbReference type="Pfam" id="PF22251"/>
    </source>
</evidence>
<dbReference type="SUPFAM" id="SSF53187">
    <property type="entry name" value="Zn-dependent exopeptidases"/>
    <property type="match status" value="1"/>
</dbReference>
<keyword evidence="22" id="KW-1185">Reference proteome</keyword>
<feature type="transmembrane region" description="Helical" evidence="17">
    <location>
        <begin position="524"/>
        <end position="543"/>
    </location>
</feature>
<comment type="caution">
    <text evidence="21">The sequence shown here is derived from an EMBL/GenBank/DDBJ whole genome shotgun (WGS) entry which is preliminary data.</text>
</comment>
<dbReference type="CDD" id="cd03875">
    <property type="entry name" value="M28_Fxna_like"/>
    <property type="match status" value="1"/>
</dbReference>
<evidence type="ECO:0000256" key="9">
    <source>
        <dbReference type="ARBA" id="ARBA00022801"/>
    </source>
</evidence>
<dbReference type="GO" id="GO:0008235">
    <property type="term" value="F:metalloexopeptidase activity"/>
    <property type="evidence" value="ECO:0007669"/>
    <property type="project" value="InterPro"/>
</dbReference>
<dbReference type="GO" id="GO:0046872">
    <property type="term" value="F:metal ion binding"/>
    <property type="evidence" value="ECO:0007669"/>
    <property type="project" value="UniProtKB-KW"/>
</dbReference>
<accession>A0AAV9JU93</accession>
<feature type="transmembrane region" description="Helical" evidence="17">
    <location>
        <begin position="725"/>
        <end position="744"/>
    </location>
</feature>
<dbReference type="Pfam" id="PF04389">
    <property type="entry name" value="Peptidase_M28"/>
    <property type="match status" value="1"/>
</dbReference>
<proteinExistence type="inferred from homology"/>
<dbReference type="PANTHER" id="PTHR12147">
    <property type="entry name" value="METALLOPEPTIDASE M28 FAMILY MEMBER"/>
    <property type="match status" value="1"/>
</dbReference>
<feature type="transmembrane region" description="Helical" evidence="17">
    <location>
        <begin position="491"/>
        <end position="512"/>
    </location>
</feature>
<sequence length="1003" mass="110284">MAKRSSWNPIAFVPAQVSIIASAIYIALFAILLWAHFIVPTAPSTPTPVDGVNLTQAWLDLDFISNGFHPYDSKFNDVVRGYLVQRIEEILQHNEAEYKVVGKPGHSNKTASSARKSSSPKPVTVFTYDPSNVTFVDDGKQSLWTGYTESQNILVYIRGTEDEEGDWWSEGKKYEGRHGGVLVNAHYDSVSSGYGATDDGMGVVSVLQLISHFTTEGHQPEHGIVALLNNGEENGLYGAHTYLRHPLSQFAHTFLNLEGAGAGGRATLFRSTDAEVTKFYAKSPNPFGSVTSLDGFRRGFVRSGTDYSIFTKDLGMRGLDVAFFEPRARYHTGQDDSRDASRDSLWHMLSASLATMEGLTSYSGNEFDGSPVQSGRLDLKSGSNGVWWDMFGQTFAVMKLPTLFALSVTLLAAGPILLIVLEVIIARSGKWFLFSRKQYLHGSDDDEPVALSGFRGFFRFPIAFIVATAAVVALAYLLAKLNPMIAYGSEYAVWAMMLSAWFSVAWFILAGADRVRPTALQNMFCLIWLYACSWCALVIATVGENNFQLASGYFVVIYNAAVFVALLISYLELFGLPTKAKYVEHVAGITDHDGASIRPGSRSSRTLLSESGERAAASVHTTGEDEEATATESTSLLRGRAGPNRGTFTGLGKRRQPEDDGTLDTSDDPFLTKAYGDEQAWSSSLPQWTWILQFLILAPINIVIVGQIALLITSALHQTPADGNAVLPIYVIVAGLSVLLLLPLTPFIHRFSYHIPTVLFLVFIACLIYNLLAFPFSREARLKHYFVQQIDLDTGANNVSLTGVDGYLQEIVAQLPSASGVHLNCEDTPLAARNGLQSCSWPGLAPNVVPVDHSVGPYSNTTTKKYQTWLDYNVTFHKQSASFTFRGRNTKSYRLLFDNPIAEVQVEDGATDPRYKTVSEKGSSQVRLYSRTWDKTFRVNVTWSEDAGPAKGQTGKVVSLWSDANQLGTIPAFDEVRRFEPTWSAVTKAGDGLVEGWKAFELR</sequence>
<feature type="compositionally biased region" description="Low complexity" evidence="16">
    <location>
        <begin position="111"/>
        <end position="122"/>
    </location>
</feature>
<evidence type="ECO:0000256" key="3">
    <source>
        <dbReference type="ARBA" id="ARBA00004128"/>
    </source>
</evidence>
<feature type="transmembrane region" description="Helical" evidence="17">
    <location>
        <begin position="690"/>
        <end position="713"/>
    </location>
</feature>
<evidence type="ECO:0000256" key="4">
    <source>
        <dbReference type="ARBA" id="ARBA00010918"/>
    </source>
</evidence>
<keyword evidence="7 17" id="KW-0812">Transmembrane</keyword>
<dbReference type="InterPro" id="IPR007484">
    <property type="entry name" value="Peptidase_M28"/>
</dbReference>
<comment type="function">
    <text evidence="2">May be involved in vacuolar sorting and osmoregulation.</text>
</comment>
<keyword evidence="13 17" id="KW-0472">Membrane</keyword>
<name>A0AAV9JU93_9PEZI</name>
<feature type="domain" description="Vacuolar membrane protease C-terminal" evidence="19">
    <location>
        <begin position="782"/>
        <end position="995"/>
    </location>
</feature>
<reference evidence="21 22" key="1">
    <citation type="submission" date="2021-11" db="EMBL/GenBank/DDBJ databases">
        <title>Black yeast isolated from Biological Soil Crust.</title>
        <authorList>
            <person name="Kurbessoian T."/>
        </authorList>
    </citation>
    <scope>NUCLEOTIDE SEQUENCE [LARGE SCALE GENOMIC DNA]</scope>
    <source>
        <strain evidence="21 22">CCFEE 5522</strain>
    </source>
</reference>
<keyword evidence="10 15" id="KW-0862">Zinc</keyword>
<evidence type="ECO:0000256" key="5">
    <source>
        <dbReference type="ARBA" id="ARBA00022554"/>
    </source>
</evidence>
<feature type="transmembrane region" description="Helical" evidence="17">
    <location>
        <begin position="403"/>
        <end position="426"/>
    </location>
</feature>
<feature type="region of interest" description="Disordered" evidence="16">
    <location>
        <begin position="102"/>
        <end position="123"/>
    </location>
</feature>
<evidence type="ECO:0000259" key="19">
    <source>
        <dbReference type="Pfam" id="PF22250"/>
    </source>
</evidence>
<evidence type="ECO:0000256" key="1">
    <source>
        <dbReference type="ARBA" id="ARBA00001947"/>
    </source>
</evidence>
<evidence type="ECO:0000313" key="21">
    <source>
        <dbReference type="EMBL" id="KAK4548610.1"/>
    </source>
</evidence>
<dbReference type="InterPro" id="IPR053975">
    <property type="entry name" value="PFF1_C"/>
</dbReference>
<evidence type="ECO:0000256" key="7">
    <source>
        <dbReference type="ARBA" id="ARBA00022692"/>
    </source>
</evidence>
<dbReference type="GO" id="GO:0006508">
    <property type="term" value="P:proteolysis"/>
    <property type="evidence" value="ECO:0007669"/>
    <property type="project" value="UniProtKB-KW"/>
</dbReference>
<dbReference type="GO" id="GO:0005774">
    <property type="term" value="C:vacuolar membrane"/>
    <property type="evidence" value="ECO:0007669"/>
    <property type="project" value="UniProtKB-SubCell"/>
</dbReference>
<comment type="subcellular location">
    <subcellularLocation>
        <location evidence="3">Vacuole membrane</location>
        <topology evidence="3">Multi-pass membrane protein</topology>
    </subcellularLocation>
</comment>
<dbReference type="Gene3D" id="3.40.630.10">
    <property type="entry name" value="Zn peptidases"/>
    <property type="match status" value="1"/>
</dbReference>
<keyword evidence="8 15" id="KW-0479">Metal-binding</keyword>
<gene>
    <name evidence="21" type="ORF">LTR36_009520</name>
</gene>
<dbReference type="EMBL" id="JAVFHQ010000007">
    <property type="protein sequence ID" value="KAK4548610.1"/>
    <property type="molecule type" value="Genomic_DNA"/>
</dbReference>
<dbReference type="EC" id="3.4.-.-" evidence="15"/>
<evidence type="ECO:0000256" key="10">
    <source>
        <dbReference type="ARBA" id="ARBA00022833"/>
    </source>
</evidence>
<dbReference type="AlphaFoldDB" id="A0AAV9JU93"/>
<dbReference type="InterPro" id="IPR045175">
    <property type="entry name" value="M28_fam"/>
</dbReference>
<dbReference type="Pfam" id="PF22250">
    <property type="entry name" value="PFF1_C"/>
    <property type="match status" value="1"/>
</dbReference>
<keyword evidence="6 15" id="KW-0645">Protease</keyword>
<protein>
    <recommendedName>
        <fullName evidence="15">Peptide hydrolase</fullName>
        <ecNumber evidence="15">3.4.-.-</ecNumber>
    </recommendedName>
</protein>
<evidence type="ECO:0000256" key="6">
    <source>
        <dbReference type="ARBA" id="ARBA00022670"/>
    </source>
</evidence>
<evidence type="ECO:0000313" key="22">
    <source>
        <dbReference type="Proteomes" id="UP001324427"/>
    </source>
</evidence>
<comment type="cofactor">
    <cofactor evidence="1">
        <name>Zn(2+)</name>
        <dbReference type="ChEBI" id="CHEBI:29105"/>
    </cofactor>
</comment>
<feature type="region of interest" description="Disordered" evidence="16">
    <location>
        <begin position="615"/>
        <end position="667"/>
    </location>
</feature>
<dbReference type="InterPro" id="IPR048024">
    <property type="entry name" value="Fxna-like_M28_dom"/>
</dbReference>
<keyword evidence="14" id="KW-0325">Glycoprotein</keyword>
<comment type="similarity">
    <text evidence="4 15">Belongs to the peptidase M28 family.</text>
</comment>
<evidence type="ECO:0000256" key="2">
    <source>
        <dbReference type="ARBA" id="ARBA00003273"/>
    </source>
</evidence>